<organism evidence="2 3">
    <name type="scientific">Cellulomonas fengjieae</name>
    <dbReference type="NCBI Taxonomy" id="2819978"/>
    <lineage>
        <taxon>Bacteria</taxon>
        <taxon>Bacillati</taxon>
        <taxon>Actinomycetota</taxon>
        <taxon>Actinomycetes</taxon>
        <taxon>Micrococcales</taxon>
        <taxon>Cellulomonadaceae</taxon>
        <taxon>Cellulomonas</taxon>
    </lineage>
</organism>
<comment type="caution">
    <text evidence="2">The sequence shown here is derived from an EMBL/GenBank/DDBJ whole genome shotgun (WGS) entry which is preliminary data.</text>
</comment>
<sequence>MSDHPVHTVPGEGWWLNEIAARQVGERYATREEAVAAGRAEAQARHVEHHIHDEHGLVDRTENYSGA</sequence>
<accession>A0ABS3SK86</accession>
<evidence type="ECO:0000256" key="1">
    <source>
        <dbReference type="SAM" id="MobiDB-lite"/>
    </source>
</evidence>
<dbReference type="RefSeq" id="WP_208213569.1">
    <property type="nucleotide sequence ID" value="NZ_CP074404.1"/>
</dbReference>
<keyword evidence="3" id="KW-1185">Reference proteome</keyword>
<evidence type="ECO:0000313" key="2">
    <source>
        <dbReference type="EMBL" id="MBO3085759.1"/>
    </source>
</evidence>
<reference evidence="2 3" key="1">
    <citation type="submission" date="2021-03" db="EMBL/GenBank/DDBJ databases">
        <title>novel species in genus Cellulomonas.</title>
        <authorList>
            <person name="Zhang G."/>
        </authorList>
    </citation>
    <scope>NUCLEOTIDE SEQUENCE [LARGE SCALE GENOMIC DNA]</scope>
    <source>
        <strain evidence="3">zg-ZUI188</strain>
    </source>
</reference>
<dbReference type="InterPro" id="IPR018691">
    <property type="entry name" value="DUF2188"/>
</dbReference>
<name>A0ABS3SK86_9CELL</name>
<gene>
    <name evidence="2" type="ORF">J4035_14030</name>
</gene>
<protein>
    <submittedName>
        <fullName evidence="2">DUF2188 domain-containing protein</fullName>
    </submittedName>
</protein>
<proteinExistence type="predicted"/>
<dbReference type="Pfam" id="PF09954">
    <property type="entry name" value="DUF2188"/>
    <property type="match status" value="1"/>
</dbReference>
<feature type="region of interest" description="Disordered" evidence="1">
    <location>
        <begin position="46"/>
        <end position="67"/>
    </location>
</feature>
<evidence type="ECO:0000313" key="3">
    <source>
        <dbReference type="Proteomes" id="UP000678317"/>
    </source>
</evidence>
<dbReference type="Proteomes" id="UP000678317">
    <property type="component" value="Unassembled WGS sequence"/>
</dbReference>
<dbReference type="EMBL" id="JAGFBM010000008">
    <property type="protein sequence ID" value="MBO3085759.1"/>
    <property type="molecule type" value="Genomic_DNA"/>
</dbReference>